<feature type="region of interest" description="Disordered" evidence="1">
    <location>
        <begin position="1"/>
        <end position="85"/>
    </location>
</feature>
<feature type="compositionally biased region" description="Basic and acidic residues" evidence="1">
    <location>
        <begin position="30"/>
        <end position="46"/>
    </location>
</feature>
<protein>
    <submittedName>
        <fullName evidence="2">Uncharacterized protein</fullName>
    </submittedName>
</protein>
<evidence type="ECO:0000313" key="3">
    <source>
        <dbReference type="Proteomes" id="UP001362999"/>
    </source>
</evidence>
<proteinExistence type="predicted"/>
<name>A0AAW0E736_9AGAR</name>
<feature type="compositionally biased region" description="Basic and acidic residues" evidence="1">
    <location>
        <begin position="7"/>
        <end position="19"/>
    </location>
</feature>
<dbReference type="Proteomes" id="UP001362999">
    <property type="component" value="Unassembled WGS sequence"/>
</dbReference>
<gene>
    <name evidence="2" type="ORF">R3P38DRAFT_2759356</name>
</gene>
<sequence>MIGGLGKEGRRAVSRDETSGRVGRRRVGRIFRDEGERRGGDADKRRSNLPRLSLGLGAPHLVHPPRTLRTRSPPSSPASARRGASVCSKRGRYMMVLRAGSWVREGGDWGRSGWLPCPARHPSLSLDELSAGRVQAIGIQAKLDEGKMEMMVVREWRWRMTGAGDRRTAYRWGSRRTSKGILEWYGGRRRRVEEDTARGCGRRMRVP</sequence>
<feature type="compositionally biased region" description="Low complexity" evidence="1">
    <location>
        <begin position="64"/>
        <end position="85"/>
    </location>
</feature>
<evidence type="ECO:0000256" key="1">
    <source>
        <dbReference type="SAM" id="MobiDB-lite"/>
    </source>
</evidence>
<comment type="caution">
    <text evidence="2">The sequence shown here is derived from an EMBL/GenBank/DDBJ whole genome shotgun (WGS) entry which is preliminary data.</text>
</comment>
<organism evidence="2 3">
    <name type="scientific">Favolaschia claudopus</name>
    <dbReference type="NCBI Taxonomy" id="2862362"/>
    <lineage>
        <taxon>Eukaryota</taxon>
        <taxon>Fungi</taxon>
        <taxon>Dikarya</taxon>
        <taxon>Basidiomycota</taxon>
        <taxon>Agaricomycotina</taxon>
        <taxon>Agaricomycetes</taxon>
        <taxon>Agaricomycetidae</taxon>
        <taxon>Agaricales</taxon>
        <taxon>Marasmiineae</taxon>
        <taxon>Mycenaceae</taxon>
        <taxon>Favolaschia</taxon>
    </lineage>
</organism>
<dbReference type="EMBL" id="JAWWNJ010000003">
    <property type="protein sequence ID" value="KAK7060006.1"/>
    <property type="molecule type" value="Genomic_DNA"/>
</dbReference>
<accession>A0AAW0E736</accession>
<dbReference type="AlphaFoldDB" id="A0AAW0E736"/>
<evidence type="ECO:0000313" key="2">
    <source>
        <dbReference type="EMBL" id="KAK7060006.1"/>
    </source>
</evidence>
<keyword evidence="3" id="KW-1185">Reference proteome</keyword>
<reference evidence="2 3" key="1">
    <citation type="journal article" date="2024" name="J Genomics">
        <title>Draft genome sequencing and assembly of Favolaschia claudopus CIRM-BRFM 2984 isolated from oak limbs.</title>
        <authorList>
            <person name="Navarro D."/>
            <person name="Drula E."/>
            <person name="Chaduli D."/>
            <person name="Cazenave R."/>
            <person name="Ahrendt S."/>
            <person name="Wang J."/>
            <person name="Lipzen A."/>
            <person name="Daum C."/>
            <person name="Barry K."/>
            <person name="Grigoriev I.V."/>
            <person name="Favel A."/>
            <person name="Rosso M.N."/>
            <person name="Martin F."/>
        </authorList>
    </citation>
    <scope>NUCLEOTIDE SEQUENCE [LARGE SCALE GENOMIC DNA]</scope>
    <source>
        <strain evidence="2 3">CIRM-BRFM 2984</strain>
    </source>
</reference>